<feature type="transmembrane region" description="Helical" evidence="1">
    <location>
        <begin position="39"/>
        <end position="58"/>
    </location>
</feature>
<reference evidence="2 3" key="1">
    <citation type="submission" date="2023-03" db="EMBL/GenBank/DDBJ databases">
        <title>Complete genome sequence of Tepidibacter sp. SWIR-1, isolated from a deep-sea hydrothermal vent.</title>
        <authorList>
            <person name="Li X."/>
        </authorList>
    </citation>
    <scope>NUCLEOTIDE SEQUENCE [LARGE SCALE GENOMIC DNA]</scope>
    <source>
        <strain evidence="2 3">SWIR-1</strain>
    </source>
</reference>
<feature type="transmembrane region" description="Helical" evidence="1">
    <location>
        <begin position="9"/>
        <end position="27"/>
    </location>
</feature>
<evidence type="ECO:0000313" key="2">
    <source>
        <dbReference type="EMBL" id="WFD11702.1"/>
    </source>
</evidence>
<accession>A0ABY8EFI7</accession>
<keyword evidence="1" id="KW-0812">Transmembrane</keyword>
<name>A0ABY8EFI7_9FIRM</name>
<sequence length="106" mass="12522">MKNFKKKYIFWIINYLILFICAIYVLISHSSFLKFINRYLTLAISINAILLIFFNLILKNINVCEKSIDISIPPIESELKDLLNNQTEDELEDEAFREVNFKNLNS</sequence>
<evidence type="ECO:0000313" key="3">
    <source>
        <dbReference type="Proteomes" id="UP001222800"/>
    </source>
</evidence>
<keyword evidence="1" id="KW-1133">Transmembrane helix</keyword>
<evidence type="ECO:0000256" key="1">
    <source>
        <dbReference type="SAM" id="Phobius"/>
    </source>
</evidence>
<dbReference type="EMBL" id="CP120733">
    <property type="protein sequence ID" value="WFD11702.1"/>
    <property type="molecule type" value="Genomic_DNA"/>
</dbReference>
<gene>
    <name evidence="2" type="ORF">P4S50_06400</name>
</gene>
<protein>
    <submittedName>
        <fullName evidence="2">Uncharacterized protein</fullName>
    </submittedName>
</protein>
<keyword evidence="1" id="KW-0472">Membrane</keyword>
<dbReference type="RefSeq" id="WP_277733835.1">
    <property type="nucleotide sequence ID" value="NZ_CP120733.1"/>
</dbReference>
<proteinExistence type="predicted"/>
<organism evidence="2 3">
    <name type="scientific">Tepidibacter hydrothermalis</name>
    <dbReference type="NCBI Taxonomy" id="3036126"/>
    <lineage>
        <taxon>Bacteria</taxon>
        <taxon>Bacillati</taxon>
        <taxon>Bacillota</taxon>
        <taxon>Clostridia</taxon>
        <taxon>Peptostreptococcales</taxon>
        <taxon>Peptostreptococcaceae</taxon>
        <taxon>Tepidibacter</taxon>
    </lineage>
</organism>
<keyword evidence="3" id="KW-1185">Reference proteome</keyword>
<dbReference type="Proteomes" id="UP001222800">
    <property type="component" value="Chromosome"/>
</dbReference>